<evidence type="ECO:0000313" key="12">
    <source>
        <dbReference type="EMBL" id="MPL71777.1"/>
    </source>
</evidence>
<keyword evidence="7 9" id="KW-1133">Transmembrane helix</keyword>
<name>A0A644TZA2_9ZZZZ</name>
<dbReference type="InterPro" id="IPR036640">
    <property type="entry name" value="ABC1_TM_sf"/>
</dbReference>
<dbReference type="GO" id="GO:0005886">
    <property type="term" value="C:plasma membrane"/>
    <property type="evidence" value="ECO:0007669"/>
    <property type="project" value="UniProtKB-SubCell"/>
</dbReference>
<feature type="transmembrane region" description="Helical" evidence="9">
    <location>
        <begin position="52"/>
        <end position="72"/>
    </location>
</feature>
<feature type="transmembrane region" description="Helical" evidence="9">
    <location>
        <begin position="133"/>
        <end position="154"/>
    </location>
</feature>
<evidence type="ECO:0000256" key="4">
    <source>
        <dbReference type="ARBA" id="ARBA00022692"/>
    </source>
</evidence>
<dbReference type="PANTHER" id="PTHR24221">
    <property type="entry name" value="ATP-BINDING CASSETTE SUB-FAMILY B"/>
    <property type="match status" value="1"/>
</dbReference>
<dbReference type="Pfam" id="PF00664">
    <property type="entry name" value="ABC_membrane"/>
    <property type="match status" value="1"/>
</dbReference>
<organism evidence="12">
    <name type="scientific">bioreactor metagenome</name>
    <dbReference type="NCBI Taxonomy" id="1076179"/>
    <lineage>
        <taxon>unclassified sequences</taxon>
        <taxon>metagenomes</taxon>
        <taxon>ecological metagenomes</taxon>
    </lineage>
</organism>
<dbReference type="PANTHER" id="PTHR24221:SF653">
    <property type="entry name" value="TRANSPORT ATP-BINDING PROTEIN CYDC"/>
    <property type="match status" value="1"/>
</dbReference>
<feature type="domain" description="ABC transmembrane type-1" evidence="11">
    <location>
        <begin position="20"/>
        <end position="302"/>
    </location>
</feature>
<evidence type="ECO:0000256" key="6">
    <source>
        <dbReference type="ARBA" id="ARBA00022840"/>
    </source>
</evidence>
<dbReference type="Gene3D" id="3.40.50.300">
    <property type="entry name" value="P-loop containing nucleotide triphosphate hydrolases"/>
    <property type="match status" value="1"/>
</dbReference>
<dbReference type="InterPro" id="IPR003593">
    <property type="entry name" value="AAA+_ATPase"/>
</dbReference>
<feature type="transmembrane region" description="Helical" evidence="9">
    <location>
        <begin position="243"/>
        <end position="265"/>
    </location>
</feature>
<dbReference type="GO" id="GO:0005524">
    <property type="term" value="F:ATP binding"/>
    <property type="evidence" value="ECO:0007669"/>
    <property type="project" value="UniProtKB-KW"/>
</dbReference>
<evidence type="ECO:0000259" key="10">
    <source>
        <dbReference type="PROSITE" id="PS50893"/>
    </source>
</evidence>
<proteinExistence type="predicted"/>
<dbReference type="GO" id="GO:0034775">
    <property type="term" value="P:glutathione transmembrane transport"/>
    <property type="evidence" value="ECO:0007669"/>
    <property type="project" value="InterPro"/>
</dbReference>
<evidence type="ECO:0000256" key="1">
    <source>
        <dbReference type="ARBA" id="ARBA00004651"/>
    </source>
</evidence>
<dbReference type="AlphaFoldDB" id="A0A644TZA2"/>
<dbReference type="SUPFAM" id="SSF52540">
    <property type="entry name" value="P-loop containing nucleoside triphosphate hydrolases"/>
    <property type="match status" value="1"/>
</dbReference>
<feature type="domain" description="ABC transporter" evidence="10">
    <location>
        <begin position="336"/>
        <end position="571"/>
    </location>
</feature>
<keyword evidence="4 9" id="KW-0812">Transmembrane</keyword>
<protein>
    <submittedName>
        <fullName evidence="12">Putative ABC transporter ATP-binding protein</fullName>
    </submittedName>
</protein>
<dbReference type="NCBIfam" id="TIGR02868">
    <property type="entry name" value="CydC"/>
    <property type="match status" value="1"/>
</dbReference>
<dbReference type="PROSITE" id="PS50893">
    <property type="entry name" value="ABC_TRANSPORTER_2"/>
    <property type="match status" value="1"/>
</dbReference>
<dbReference type="SUPFAM" id="SSF90123">
    <property type="entry name" value="ABC transporter transmembrane region"/>
    <property type="match status" value="1"/>
</dbReference>
<dbReference type="InterPro" id="IPR003439">
    <property type="entry name" value="ABC_transporter-like_ATP-bd"/>
</dbReference>
<dbReference type="Pfam" id="PF00005">
    <property type="entry name" value="ABC_tran"/>
    <property type="match status" value="1"/>
</dbReference>
<dbReference type="GO" id="GO:0140359">
    <property type="term" value="F:ABC-type transporter activity"/>
    <property type="evidence" value="ECO:0007669"/>
    <property type="project" value="InterPro"/>
</dbReference>
<comment type="subcellular location">
    <subcellularLocation>
        <location evidence="1">Cell membrane</location>
        <topology evidence="1">Multi-pass membrane protein</topology>
    </subcellularLocation>
</comment>
<dbReference type="FunFam" id="3.40.50.300:FF:000221">
    <property type="entry name" value="Multidrug ABC transporter ATP-binding protein"/>
    <property type="match status" value="1"/>
</dbReference>
<dbReference type="InterPro" id="IPR014223">
    <property type="entry name" value="ABC_CydC/D"/>
</dbReference>
<dbReference type="GO" id="GO:0016887">
    <property type="term" value="F:ATP hydrolysis activity"/>
    <property type="evidence" value="ECO:0007669"/>
    <property type="project" value="InterPro"/>
</dbReference>
<dbReference type="GO" id="GO:0034040">
    <property type="term" value="F:ATPase-coupled lipid transmembrane transporter activity"/>
    <property type="evidence" value="ECO:0007669"/>
    <property type="project" value="TreeGrafter"/>
</dbReference>
<dbReference type="PROSITE" id="PS00211">
    <property type="entry name" value="ABC_TRANSPORTER_1"/>
    <property type="match status" value="1"/>
</dbReference>
<keyword evidence="6 12" id="KW-0067">ATP-binding</keyword>
<gene>
    <name evidence="12" type="ORF">SDC9_17555</name>
</gene>
<comment type="caution">
    <text evidence="12">The sequence shown here is derived from an EMBL/GenBank/DDBJ whole genome shotgun (WGS) entry which is preliminary data.</text>
</comment>
<sequence length="573" mass="63782">MKNLRWIIKEILPLWPRVCLALLLSALTVTSHIGLMATSSYLLARAALQPPIMDLMITIVGVRFFGISRAVFRYFERLVSHDVTFRVLSRMRMIVYKGIEPLAPARLKELRSGDLLSRIVGDVEVQQNLFLRVLAPPLVAVLVLLGYGGFLAYFNQGFTMILAAFFLAAGVALPLLVRVLGKGIGQMKIQAKARMYTFILDSLQGMPEMLAFGQTGAVFQRIQEAQSELSHSERRMAKVTGTANALMGMSSHLGMLAVLVLGIILVEGRQIDGVLLGMLALGVLSSFEAVATLPAGQQYLEENEAAGRRLKHLIDEGRNLEKEKGRLDAPGLEPELAFENVRFRYEPDGPWVLDNISVKILRGRRIGIVGQSGAGKSTLVNLLVRFWEPAAGEIRLGGVNIKELTPQVVRENMGIVSQKPYLFHATIKENLLLAKPEATNEELYEAARRARIHDFILSLPQGYDCLIGEEGMKLSGGQQQRLAIARVLLKDAPILILDEATSGLDPVTERELKEELFALAENRTLIVITHHLELVKDMDEILVLGKGRILEQGKHEELMRKEGQYRRLWEKGY</sequence>
<dbReference type="Gene3D" id="1.20.1560.10">
    <property type="entry name" value="ABC transporter type 1, transmembrane domain"/>
    <property type="match status" value="1"/>
</dbReference>
<dbReference type="EMBL" id="VSSQ01000061">
    <property type="protein sequence ID" value="MPL71777.1"/>
    <property type="molecule type" value="Genomic_DNA"/>
</dbReference>
<evidence type="ECO:0000256" key="5">
    <source>
        <dbReference type="ARBA" id="ARBA00022741"/>
    </source>
</evidence>
<evidence type="ECO:0000256" key="2">
    <source>
        <dbReference type="ARBA" id="ARBA00022448"/>
    </source>
</evidence>
<accession>A0A644TZA2</accession>
<keyword evidence="8 9" id="KW-0472">Membrane</keyword>
<dbReference type="InterPro" id="IPR011527">
    <property type="entry name" value="ABC1_TM_dom"/>
</dbReference>
<dbReference type="SMART" id="SM00382">
    <property type="entry name" value="AAA"/>
    <property type="match status" value="1"/>
</dbReference>
<feature type="transmembrane region" description="Helical" evidence="9">
    <location>
        <begin position="160"/>
        <end position="180"/>
    </location>
</feature>
<keyword evidence="2" id="KW-0813">Transport</keyword>
<dbReference type="PROSITE" id="PS50929">
    <property type="entry name" value="ABC_TM1F"/>
    <property type="match status" value="1"/>
</dbReference>
<keyword evidence="5" id="KW-0547">Nucleotide-binding</keyword>
<dbReference type="InterPro" id="IPR027417">
    <property type="entry name" value="P-loop_NTPase"/>
</dbReference>
<evidence type="ECO:0000256" key="8">
    <source>
        <dbReference type="ARBA" id="ARBA00023136"/>
    </source>
</evidence>
<reference evidence="12" key="1">
    <citation type="submission" date="2019-08" db="EMBL/GenBank/DDBJ databases">
        <authorList>
            <person name="Kucharzyk K."/>
            <person name="Murdoch R.W."/>
            <person name="Higgins S."/>
            <person name="Loffler F."/>
        </authorList>
    </citation>
    <scope>NUCLEOTIDE SEQUENCE</scope>
</reference>
<evidence type="ECO:0000256" key="3">
    <source>
        <dbReference type="ARBA" id="ARBA00022475"/>
    </source>
</evidence>
<keyword evidence="3" id="KW-1003">Cell membrane</keyword>
<dbReference type="CDD" id="cd18585">
    <property type="entry name" value="ABC_6TM_CydC"/>
    <property type="match status" value="1"/>
</dbReference>
<evidence type="ECO:0000256" key="7">
    <source>
        <dbReference type="ARBA" id="ARBA00022989"/>
    </source>
</evidence>
<dbReference type="GO" id="GO:0045454">
    <property type="term" value="P:cell redox homeostasis"/>
    <property type="evidence" value="ECO:0007669"/>
    <property type="project" value="InterPro"/>
</dbReference>
<dbReference type="InterPro" id="IPR039421">
    <property type="entry name" value="Type_1_exporter"/>
</dbReference>
<dbReference type="InterPro" id="IPR017871">
    <property type="entry name" value="ABC_transporter-like_CS"/>
</dbReference>
<evidence type="ECO:0000259" key="11">
    <source>
        <dbReference type="PROSITE" id="PS50929"/>
    </source>
</evidence>
<evidence type="ECO:0000256" key="9">
    <source>
        <dbReference type="SAM" id="Phobius"/>
    </source>
</evidence>